<proteinExistence type="predicted"/>
<reference evidence="3" key="1">
    <citation type="submission" date="2016-06" db="EMBL/GenBank/DDBJ databases">
        <title>Parallel loss of symbiosis genes in relatives of nitrogen-fixing non-legume Parasponia.</title>
        <authorList>
            <person name="Van Velzen R."/>
            <person name="Holmer R."/>
            <person name="Bu F."/>
            <person name="Rutten L."/>
            <person name="Van Zeijl A."/>
            <person name="Liu W."/>
            <person name="Santuari L."/>
            <person name="Cao Q."/>
            <person name="Sharma T."/>
            <person name="Shen D."/>
            <person name="Roswanjaya Y."/>
            <person name="Wardhani T."/>
            <person name="Kalhor M.S."/>
            <person name="Jansen J."/>
            <person name="Van den Hoogen J."/>
            <person name="Gungor B."/>
            <person name="Hartog M."/>
            <person name="Hontelez J."/>
            <person name="Verver J."/>
            <person name="Yang W.-C."/>
            <person name="Schijlen E."/>
            <person name="Repin R."/>
            <person name="Schilthuizen M."/>
            <person name="Schranz E."/>
            <person name="Heidstra R."/>
            <person name="Miyata K."/>
            <person name="Fedorova E."/>
            <person name="Kohlen W."/>
            <person name="Bisseling T."/>
            <person name="Smit S."/>
            <person name="Geurts R."/>
        </authorList>
    </citation>
    <scope>NUCLEOTIDE SEQUENCE [LARGE SCALE GENOMIC DNA]</scope>
    <source>
        <strain evidence="3">cv. RG33-2</strain>
    </source>
</reference>
<name>A0A2P5DDM3_TREOI</name>
<gene>
    <name evidence="2" type="ORF">TorRG33x02_254650</name>
</gene>
<organism evidence="2 3">
    <name type="scientific">Trema orientale</name>
    <name type="common">Charcoal tree</name>
    <name type="synonym">Celtis orientalis</name>
    <dbReference type="NCBI Taxonomy" id="63057"/>
    <lineage>
        <taxon>Eukaryota</taxon>
        <taxon>Viridiplantae</taxon>
        <taxon>Streptophyta</taxon>
        <taxon>Embryophyta</taxon>
        <taxon>Tracheophyta</taxon>
        <taxon>Spermatophyta</taxon>
        <taxon>Magnoliopsida</taxon>
        <taxon>eudicotyledons</taxon>
        <taxon>Gunneridae</taxon>
        <taxon>Pentapetalae</taxon>
        <taxon>rosids</taxon>
        <taxon>fabids</taxon>
        <taxon>Rosales</taxon>
        <taxon>Cannabaceae</taxon>
        <taxon>Trema</taxon>
    </lineage>
</organism>
<accession>A0A2P5DDM3</accession>
<evidence type="ECO:0000313" key="2">
    <source>
        <dbReference type="EMBL" id="PON71398.1"/>
    </source>
</evidence>
<keyword evidence="1" id="KW-1133">Transmembrane helix</keyword>
<dbReference type="Proteomes" id="UP000237000">
    <property type="component" value="Unassembled WGS sequence"/>
</dbReference>
<feature type="transmembrane region" description="Helical" evidence="1">
    <location>
        <begin position="7"/>
        <end position="24"/>
    </location>
</feature>
<comment type="caution">
    <text evidence="2">The sequence shown here is derived from an EMBL/GenBank/DDBJ whole genome shotgun (WGS) entry which is preliminary data.</text>
</comment>
<evidence type="ECO:0000313" key="3">
    <source>
        <dbReference type="Proteomes" id="UP000237000"/>
    </source>
</evidence>
<sequence>MHKRGLGLSRLSTALALVLIPFLLHL</sequence>
<keyword evidence="1" id="KW-0812">Transmembrane</keyword>
<dbReference type="InParanoid" id="A0A2P5DDM3"/>
<dbReference type="EMBL" id="JXTC01000277">
    <property type="protein sequence ID" value="PON71398.1"/>
    <property type="molecule type" value="Genomic_DNA"/>
</dbReference>
<keyword evidence="1" id="KW-0472">Membrane</keyword>
<protein>
    <recommendedName>
        <fullName evidence="4">Transmembrane protein</fullName>
    </recommendedName>
</protein>
<evidence type="ECO:0000256" key="1">
    <source>
        <dbReference type="SAM" id="Phobius"/>
    </source>
</evidence>
<evidence type="ECO:0008006" key="4">
    <source>
        <dbReference type="Google" id="ProtNLM"/>
    </source>
</evidence>
<dbReference type="AlphaFoldDB" id="A0A2P5DDM3"/>
<keyword evidence="3" id="KW-1185">Reference proteome</keyword>